<dbReference type="AlphaFoldDB" id="A0A183B420"/>
<sequence length="111" mass="11941">MLINTVKTDYRKYLSQSTVLPELKQCAPISSGRFDNHNCDKEAALNRSNAARIGAQAAAFAARRALNYKKTRDPMPGIASSVPQGGVTGGDLCLCVCPVHGNVWSSECVEK</sequence>
<dbReference type="Proteomes" id="UP000272942">
    <property type="component" value="Unassembled WGS sequence"/>
</dbReference>
<reference evidence="3" key="1">
    <citation type="submission" date="2016-06" db="UniProtKB">
        <authorList>
            <consortium name="WormBaseParasite"/>
        </authorList>
    </citation>
    <scope>IDENTIFICATION</scope>
</reference>
<name>A0A183B420_9TREM</name>
<accession>A0A183B420</accession>
<reference evidence="1 2" key="2">
    <citation type="submission" date="2018-11" db="EMBL/GenBank/DDBJ databases">
        <authorList>
            <consortium name="Pathogen Informatics"/>
        </authorList>
    </citation>
    <scope>NUCLEOTIDE SEQUENCE [LARGE SCALE GENOMIC DNA]</scope>
    <source>
        <strain evidence="1 2">Egypt</strain>
    </source>
</reference>
<dbReference type="WBParaSite" id="ECPE_0001399501-mRNA-1">
    <property type="protein sequence ID" value="ECPE_0001399501-mRNA-1"/>
    <property type="gene ID" value="ECPE_0001399501"/>
</dbReference>
<proteinExistence type="predicted"/>
<evidence type="ECO:0000313" key="3">
    <source>
        <dbReference type="WBParaSite" id="ECPE_0001399501-mRNA-1"/>
    </source>
</evidence>
<keyword evidence="2" id="KW-1185">Reference proteome</keyword>
<organism evidence="3">
    <name type="scientific">Echinostoma caproni</name>
    <dbReference type="NCBI Taxonomy" id="27848"/>
    <lineage>
        <taxon>Eukaryota</taxon>
        <taxon>Metazoa</taxon>
        <taxon>Spiralia</taxon>
        <taxon>Lophotrochozoa</taxon>
        <taxon>Platyhelminthes</taxon>
        <taxon>Trematoda</taxon>
        <taxon>Digenea</taxon>
        <taxon>Plagiorchiida</taxon>
        <taxon>Echinostomata</taxon>
        <taxon>Echinostomatoidea</taxon>
        <taxon>Echinostomatidae</taxon>
        <taxon>Echinostoma</taxon>
    </lineage>
</organism>
<dbReference type="EMBL" id="UZAN01056378">
    <property type="protein sequence ID" value="VDP91227.1"/>
    <property type="molecule type" value="Genomic_DNA"/>
</dbReference>
<protein>
    <submittedName>
        <fullName evidence="1 3">Uncharacterized protein</fullName>
    </submittedName>
</protein>
<evidence type="ECO:0000313" key="1">
    <source>
        <dbReference type="EMBL" id="VDP91227.1"/>
    </source>
</evidence>
<gene>
    <name evidence="1" type="ORF">ECPE_LOCUS13955</name>
</gene>
<evidence type="ECO:0000313" key="2">
    <source>
        <dbReference type="Proteomes" id="UP000272942"/>
    </source>
</evidence>